<keyword evidence="3" id="KW-1185">Reference proteome</keyword>
<accession>A0AAW5E462</accession>
<dbReference type="Proteomes" id="UP001431131">
    <property type="component" value="Unassembled WGS sequence"/>
</dbReference>
<comment type="caution">
    <text evidence="2">The sequence shown here is derived from an EMBL/GenBank/DDBJ whole genome shotgun (WGS) entry which is preliminary data.</text>
</comment>
<reference evidence="2" key="1">
    <citation type="submission" date="2022-02" db="EMBL/GenBank/DDBJ databases">
        <title>Fredinandcohnia quinoae sp. nov. isolated from Chenopodium quinoa seeds.</title>
        <authorList>
            <person name="Saati-Santamaria Z."/>
            <person name="Flores-Felix J.D."/>
            <person name="Igual J.M."/>
            <person name="Velazquez E."/>
            <person name="Garcia-Fraile P."/>
            <person name="Martinez-Molina E."/>
        </authorList>
    </citation>
    <scope>NUCLEOTIDE SEQUENCE</scope>
    <source>
        <strain evidence="2">SECRCQ15</strain>
    </source>
</reference>
<dbReference type="RefSeq" id="WP_240252020.1">
    <property type="nucleotide sequence ID" value="NZ_JAKTTI010000001.1"/>
</dbReference>
<comment type="similarity">
    <text evidence="1">Belongs to the asp23 family.</text>
</comment>
<protein>
    <submittedName>
        <fullName evidence="2">Asp23/Gls24 family envelope stress response protein</fullName>
    </submittedName>
</protein>
<sequence>MVNKVLEHGTLYIKNEVLAMITSICIDEMDGIKISTSIRDGVVGLINRNYHKNGIMIINQENELQLEIKIALQVGMKIIKTCEHIQKTIIQEIKAMTGIRLLSVKISVEELSNTPN</sequence>
<evidence type="ECO:0000313" key="3">
    <source>
        <dbReference type="Proteomes" id="UP001431131"/>
    </source>
</evidence>
<dbReference type="AlphaFoldDB" id="A0AAW5E462"/>
<dbReference type="InterPro" id="IPR005531">
    <property type="entry name" value="Asp23"/>
</dbReference>
<evidence type="ECO:0000256" key="1">
    <source>
        <dbReference type="ARBA" id="ARBA00005721"/>
    </source>
</evidence>
<dbReference type="PANTHER" id="PTHR34297">
    <property type="entry name" value="HYPOTHETICAL CYTOSOLIC PROTEIN-RELATED"/>
    <property type="match status" value="1"/>
</dbReference>
<evidence type="ECO:0000313" key="2">
    <source>
        <dbReference type="EMBL" id="MCH1623913.1"/>
    </source>
</evidence>
<dbReference type="PANTHER" id="PTHR34297:SF1">
    <property type="entry name" value="ASP23_GLS24 FAMILY ENVELOPE STRESS RESPONSE PROTEIN"/>
    <property type="match status" value="1"/>
</dbReference>
<dbReference type="EMBL" id="JAKTTI010000001">
    <property type="protein sequence ID" value="MCH1623913.1"/>
    <property type="molecule type" value="Genomic_DNA"/>
</dbReference>
<gene>
    <name evidence="2" type="ORF">MJG50_01125</name>
</gene>
<organism evidence="2 3">
    <name type="scientific">Fredinandcohnia quinoae</name>
    <dbReference type="NCBI Taxonomy" id="2918902"/>
    <lineage>
        <taxon>Bacteria</taxon>
        <taxon>Bacillati</taxon>
        <taxon>Bacillota</taxon>
        <taxon>Bacilli</taxon>
        <taxon>Bacillales</taxon>
        <taxon>Bacillaceae</taxon>
        <taxon>Fredinandcohnia</taxon>
    </lineage>
</organism>
<dbReference type="Pfam" id="PF03780">
    <property type="entry name" value="Asp23"/>
    <property type="match status" value="1"/>
</dbReference>
<name>A0AAW5E462_9BACI</name>
<proteinExistence type="inferred from homology"/>